<name>A0A6J5KHF0_9CAUD</name>
<organism evidence="1">
    <name type="scientific">uncultured Caudovirales phage</name>
    <dbReference type="NCBI Taxonomy" id="2100421"/>
    <lineage>
        <taxon>Viruses</taxon>
        <taxon>Duplodnaviria</taxon>
        <taxon>Heunggongvirae</taxon>
        <taxon>Uroviricota</taxon>
        <taxon>Caudoviricetes</taxon>
        <taxon>Peduoviridae</taxon>
        <taxon>Maltschvirus</taxon>
        <taxon>Maltschvirus maltsch</taxon>
    </lineage>
</organism>
<gene>
    <name evidence="1" type="ORF">UFOVP12_60</name>
</gene>
<proteinExistence type="predicted"/>
<sequence length="240" mass="26977">MYYALGAMLELGKSKKVEEIEMVIIQPRAPHRDGPIRKWSCTRQDILKFAADLIIAAKETMKPEADLHAGKHCRFCPAQPRCPALHQETKDIAKLEFADSAPLVDPRLLSAEQVSYILERADLIEDWVRSIRVHVQSELESGKNIPGWKLVQKRALRAWNDPKEVKMWATEHGLQDEELYDYKMKSPAALEKVVGKKDLPKDLYSAVSSGYTLAPASDPRTAITNVAADEFSALPSIDVE</sequence>
<evidence type="ECO:0000313" key="1">
    <source>
        <dbReference type="EMBL" id="CAB4121438.1"/>
    </source>
</evidence>
<reference evidence="1" key="1">
    <citation type="submission" date="2020-04" db="EMBL/GenBank/DDBJ databases">
        <authorList>
            <person name="Chiriac C."/>
            <person name="Salcher M."/>
            <person name="Ghai R."/>
            <person name="Kavagutti S V."/>
        </authorList>
    </citation>
    <scope>NUCLEOTIDE SEQUENCE</scope>
</reference>
<accession>A0A6J5KHF0</accession>
<evidence type="ECO:0008006" key="2">
    <source>
        <dbReference type="Google" id="ProtNLM"/>
    </source>
</evidence>
<dbReference type="InterPro" id="IPR021229">
    <property type="entry name" value="DUF2800"/>
</dbReference>
<protein>
    <recommendedName>
        <fullName evidence="2">DUF2800 domain-containing protein</fullName>
    </recommendedName>
</protein>
<dbReference type="EMBL" id="LR796146">
    <property type="protein sequence ID" value="CAB4121438.1"/>
    <property type="molecule type" value="Genomic_DNA"/>
</dbReference>
<dbReference type="Pfam" id="PF10926">
    <property type="entry name" value="DUF2800"/>
    <property type="match status" value="1"/>
</dbReference>